<evidence type="ECO:0000256" key="2">
    <source>
        <dbReference type="ARBA" id="ARBA00023015"/>
    </source>
</evidence>
<keyword evidence="2" id="KW-0805">Transcription regulation</keyword>
<feature type="DNA-binding region" description="H-T-H motif" evidence="5">
    <location>
        <begin position="40"/>
        <end position="59"/>
    </location>
</feature>
<dbReference type="PROSITE" id="PS50977">
    <property type="entry name" value="HTH_TETR_2"/>
    <property type="match status" value="1"/>
</dbReference>
<dbReference type="SUPFAM" id="SSF48498">
    <property type="entry name" value="Tetracyclin repressor-like, C-terminal domain"/>
    <property type="match status" value="1"/>
</dbReference>
<evidence type="ECO:0000256" key="4">
    <source>
        <dbReference type="ARBA" id="ARBA00023163"/>
    </source>
</evidence>
<keyword evidence="4" id="KW-0804">Transcription</keyword>
<dbReference type="EMBL" id="JADLQX010000021">
    <property type="protein sequence ID" value="MBF6300800.1"/>
    <property type="molecule type" value="Genomic_DNA"/>
</dbReference>
<name>A0ABS0CXB0_9NOCA</name>
<feature type="domain" description="HTH tetR-type" evidence="6">
    <location>
        <begin position="17"/>
        <end position="77"/>
    </location>
</feature>
<dbReference type="Gene3D" id="1.10.357.10">
    <property type="entry name" value="Tetracycline Repressor, domain 2"/>
    <property type="match status" value="1"/>
</dbReference>
<protein>
    <submittedName>
        <fullName evidence="7">TetR/AcrR family transcriptional regulator</fullName>
    </submittedName>
</protein>
<organism evidence="7 8">
    <name type="scientific">Nocardia amamiensis</name>
    <dbReference type="NCBI Taxonomy" id="404578"/>
    <lineage>
        <taxon>Bacteria</taxon>
        <taxon>Bacillati</taxon>
        <taxon>Actinomycetota</taxon>
        <taxon>Actinomycetes</taxon>
        <taxon>Mycobacteriales</taxon>
        <taxon>Nocardiaceae</taxon>
        <taxon>Nocardia</taxon>
    </lineage>
</organism>
<dbReference type="PANTHER" id="PTHR30055">
    <property type="entry name" value="HTH-TYPE TRANSCRIPTIONAL REGULATOR RUTR"/>
    <property type="match status" value="1"/>
</dbReference>
<proteinExistence type="predicted"/>
<evidence type="ECO:0000256" key="1">
    <source>
        <dbReference type="ARBA" id="ARBA00022491"/>
    </source>
</evidence>
<dbReference type="PANTHER" id="PTHR30055:SF234">
    <property type="entry name" value="HTH-TYPE TRANSCRIPTIONAL REGULATOR BETI"/>
    <property type="match status" value="1"/>
</dbReference>
<keyword evidence="3 5" id="KW-0238">DNA-binding</keyword>
<dbReference type="RefSeq" id="WP_195132033.1">
    <property type="nucleotide sequence ID" value="NZ_JADLQX010000021.1"/>
</dbReference>
<dbReference type="InterPro" id="IPR009057">
    <property type="entry name" value="Homeodomain-like_sf"/>
</dbReference>
<gene>
    <name evidence="7" type="ORF">IU459_25115</name>
</gene>
<keyword evidence="8" id="KW-1185">Reference proteome</keyword>
<dbReference type="InterPro" id="IPR039538">
    <property type="entry name" value="BetI_C"/>
</dbReference>
<dbReference type="Pfam" id="PF00440">
    <property type="entry name" value="TetR_N"/>
    <property type="match status" value="1"/>
</dbReference>
<evidence type="ECO:0000259" key="6">
    <source>
        <dbReference type="PROSITE" id="PS50977"/>
    </source>
</evidence>
<evidence type="ECO:0000256" key="5">
    <source>
        <dbReference type="PROSITE-ProRule" id="PRU00335"/>
    </source>
</evidence>
<dbReference type="InterPro" id="IPR036271">
    <property type="entry name" value="Tet_transcr_reg_TetR-rel_C_sf"/>
</dbReference>
<evidence type="ECO:0000256" key="3">
    <source>
        <dbReference type="ARBA" id="ARBA00023125"/>
    </source>
</evidence>
<keyword evidence="1" id="KW-0678">Repressor</keyword>
<evidence type="ECO:0000313" key="8">
    <source>
        <dbReference type="Proteomes" id="UP000702209"/>
    </source>
</evidence>
<dbReference type="InterPro" id="IPR050109">
    <property type="entry name" value="HTH-type_TetR-like_transc_reg"/>
</dbReference>
<dbReference type="Proteomes" id="UP000702209">
    <property type="component" value="Unassembled WGS sequence"/>
</dbReference>
<evidence type="ECO:0000313" key="7">
    <source>
        <dbReference type="EMBL" id="MBF6300800.1"/>
    </source>
</evidence>
<sequence length="215" mass="23576">MSRGDAPERRTQEERRTEAERRLLDAAAELIGEIGPAQLTLAAIGDRAGYSRGLVTHHFGSKGAMMERLVAAVAHRFQDALVNDSGSESALDAVLEFIRTYMAIVADFPPMHRARLVLWADAVSHPSEIHQAMVDSDREFRDELTKRIELGQASGELSREVDPAGMATVAIGMLRGVALQSMLDPNIDLDASRREIEQMLVQRLRPSAESTSLSG</sequence>
<dbReference type="PRINTS" id="PR00455">
    <property type="entry name" value="HTHTETR"/>
</dbReference>
<reference evidence="7 8" key="1">
    <citation type="submission" date="2020-10" db="EMBL/GenBank/DDBJ databases">
        <title>Identification of Nocardia species via Next-generation sequencing and recognition of intraspecies genetic diversity.</title>
        <authorList>
            <person name="Li P."/>
            <person name="Li P."/>
            <person name="Lu B."/>
        </authorList>
    </citation>
    <scope>NUCLEOTIDE SEQUENCE [LARGE SCALE GENOMIC DNA]</scope>
    <source>
        <strain evidence="7 8">BJ06-0157</strain>
    </source>
</reference>
<accession>A0ABS0CXB0</accession>
<dbReference type="SUPFAM" id="SSF46689">
    <property type="entry name" value="Homeodomain-like"/>
    <property type="match status" value="1"/>
</dbReference>
<comment type="caution">
    <text evidence="7">The sequence shown here is derived from an EMBL/GenBank/DDBJ whole genome shotgun (WGS) entry which is preliminary data.</text>
</comment>
<dbReference type="Pfam" id="PF13977">
    <property type="entry name" value="TetR_C_6"/>
    <property type="match status" value="1"/>
</dbReference>
<dbReference type="InterPro" id="IPR001647">
    <property type="entry name" value="HTH_TetR"/>
</dbReference>